<keyword evidence="3" id="KW-1185">Reference proteome</keyword>
<dbReference type="AlphaFoldDB" id="A0AAN6P439"/>
<proteinExistence type="predicted"/>
<feature type="compositionally biased region" description="Low complexity" evidence="1">
    <location>
        <begin position="255"/>
        <end position="267"/>
    </location>
</feature>
<dbReference type="EMBL" id="MU854832">
    <property type="protein sequence ID" value="KAK4031384.1"/>
    <property type="molecule type" value="Genomic_DNA"/>
</dbReference>
<name>A0AAN6P439_9PEZI</name>
<evidence type="ECO:0008006" key="4">
    <source>
        <dbReference type="Google" id="ProtNLM"/>
    </source>
</evidence>
<sequence>MDPLSITAGCIGIIGAIAKTSTTIRGFVRDVRDARGELGATARHLAELDMTINLIKDDHNQSAEDSDRHIPESITAQTTTVIKSCHDILAELDALIDKHNPRRHQTPLRWVLKGKDEVSALNRQLEAHTRTLTMALEISTLSDTAALGVVSGQIKDNTTQLRKDTEQILSEMHRLRSRFGLQQLDDPPSQGRIDIIERYLDSLTNYAETVVGSFDGDGHGSLPRTSVAMDSSDDEDNKSLRTADRGQGTGHVRTPSHQSSPTPTPSQEAEVELNSGGESHATAPDSRPSDPSRPHVLDSAKMRFRQSAARHFGETVRARFPSLLLRRRVPAMDAGPFLQVRRT</sequence>
<gene>
    <name evidence="2" type="ORF">C8A01DRAFT_21382</name>
</gene>
<accession>A0AAN6P439</accession>
<dbReference type="Proteomes" id="UP001303115">
    <property type="component" value="Unassembled WGS sequence"/>
</dbReference>
<feature type="region of interest" description="Disordered" evidence="1">
    <location>
        <begin position="212"/>
        <end position="295"/>
    </location>
</feature>
<reference evidence="3" key="1">
    <citation type="journal article" date="2023" name="Mol. Phylogenet. Evol.">
        <title>Genome-scale phylogeny and comparative genomics of the fungal order Sordariales.</title>
        <authorList>
            <person name="Hensen N."/>
            <person name="Bonometti L."/>
            <person name="Westerberg I."/>
            <person name="Brannstrom I.O."/>
            <person name="Guillou S."/>
            <person name="Cros-Aarteil S."/>
            <person name="Calhoun S."/>
            <person name="Haridas S."/>
            <person name="Kuo A."/>
            <person name="Mondo S."/>
            <person name="Pangilinan J."/>
            <person name="Riley R."/>
            <person name="LaButti K."/>
            <person name="Andreopoulos B."/>
            <person name="Lipzen A."/>
            <person name="Chen C."/>
            <person name="Yan M."/>
            <person name="Daum C."/>
            <person name="Ng V."/>
            <person name="Clum A."/>
            <person name="Steindorff A."/>
            <person name="Ohm R.A."/>
            <person name="Martin F."/>
            <person name="Silar P."/>
            <person name="Natvig D.O."/>
            <person name="Lalanne C."/>
            <person name="Gautier V."/>
            <person name="Ament-Velasquez S.L."/>
            <person name="Kruys A."/>
            <person name="Hutchinson M.I."/>
            <person name="Powell A.J."/>
            <person name="Barry K."/>
            <person name="Miller A.N."/>
            <person name="Grigoriev I.V."/>
            <person name="Debuchy R."/>
            <person name="Gladieux P."/>
            <person name="Hiltunen Thoren M."/>
            <person name="Johannesson H."/>
        </authorList>
    </citation>
    <scope>NUCLEOTIDE SEQUENCE [LARGE SCALE GENOMIC DNA]</scope>
    <source>
        <strain evidence="3">CBS 284.82</strain>
    </source>
</reference>
<evidence type="ECO:0000313" key="2">
    <source>
        <dbReference type="EMBL" id="KAK4031384.1"/>
    </source>
</evidence>
<evidence type="ECO:0000313" key="3">
    <source>
        <dbReference type="Proteomes" id="UP001303115"/>
    </source>
</evidence>
<evidence type="ECO:0000256" key="1">
    <source>
        <dbReference type="SAM" id="MobiDB-lite"/>
    </source>
</evidence>
<organism evidence="2 3">
    <name type="scientific">Parachaetomium inaequale</name>
    <dbReference type="NCBI Taxonomy" id="2588326"/>
    <lineage>
        <taxon>Eukaryota</taxon>
        <taxon>Fungi</taxon>
        <taxon>Dikarya</taxon>
        <taxon>Ascomycota</taxon>
        <taxon>Pezizomycotina</taxon>
        <taxon>Sordariomycetes</taxon>
        <taxon>Sordariomycetidae</taxon>
        <taxon>Sordariales</taxon>
        <taxon>Chaetomiaceae</taxon>
        <taxon>Parachaetomium</taxon>
    </lineage>
</organism>
<protein>
    <recommendedName>
        <fullName evidence="4">Fungal N-terminal domain-containing protein</fullName>
    </recommendedName>
</protein>
<comment type="caution">
    <text evidence="2">The sequence shown here is derived from an EMBL/GenBank/DDBJ whole genome shotgun (WGS) entry which is preliminary data.</text>
</comment>